<feature type="transmembrane region" description="Helical" evidence="5">
    <location>
        <begin position="92"/>
        <end position="112"/>
    </location>
</feature>
<protein>
    <submittedName>
        <fullName evidence="7">EamA family transporter</fullName>
    </submittedName>
</protein>
<dbReference type="RefSeq" id="WP_217668638.1">
    <property type="nucleotide sequence ID" value="NZ_JAHRID010000003.1"/>
</dbReference>
<gene>
    <name evidence="7" type="ORF">KQY15_07855</name>
</gene>
<evidence type="ECO:0000256" key="5">
    <source>
        <dbReference type="SAM" id="Phobius"/>
    </source>
</evidence>
<dbReference type="PANTHER" id="PTHR32322:SF2">
    <property type="entry name" value="EAMA DOMAIN-CONTAINING PROTEIN"/>
    <property type="match status" value="1"/>
</dbReference>
<dbReference type="PANTHER" id="PTHR32322">
    <property type="entry name" value="INNER MEMBRANE TRANSPORTER"/>
    <property type="match status" value="1"/>
</dbReference>
<evidence type="ECO:0000256" key="3">
    <source>
        <dbReference type="ARBA" id="ARBA00022989"/>
    </source>
</evidence>
<evidence type="ECO:0000313" key="7">
    <source>
        <dbReference type="EMBL" id="MBV2129004.1"/>
    </source>
</evidence>
<comment type="subcellular location">
    <subcellularLocation>
        <location evidence="1">Membrane</location>
        <topology evidence="1">Multi-pass membrane protein</topology>
    </subcellularLocation>
</comment>
<keyword evidence="8" id="KW-1185">Reference proteome</keyword>
<dbReference type="Proteomes" id="UP000704611">
    <property type="component" value="Unassembled WGS sequence"/>
</dbReference>
<proteinExistence type="predicted"/>
<feature type="transmembrane region" description="Helical" evidence="5">
    <location>
        <begin position="251"/>
        <end position="270"/>
    </location>
</feature>
<evidence type="ECO:0000256" key="4">
    <source>
        <dbReference type="ARBA" id="ARBA00023136"/>
    </source>
</evidence>
<accession>A0ABS6MKV4</accession>
<feature type="transmembrane region" description="Helical" evidence="5">
    <location>
        <begin position="155"/>
        <end position="178"/>
    </location>
</feature>
<evidence type="ECO:0000256" key="2">
    <source>
        <dbReference type="ARBA" id="ARBA00022692"/>
    </source>
</evidence>
<keyword evidence="3 5" id="KW-1133">Transmembrane helix</keyword>
<comment type="caution">
    <text evidence="7">The sequence shown here is derived from an EMBL/GenBank/DDBJ whole genome shotgun (WGS) entry which is preliminary data.</text>
</comment>
<evidence type="ECO:0000313" key="8">
    <source>
        <dbReference type="Proteomes" id="UP000704611"/>
    </source>
</evidence>
<reference evidence="7 8" key="1">
    <citation type="submission" date="2021-06" db="EMBL/GenBank/DDBJ databases">
        <title>Rheinheimera indica sp. nov., isolated from deep-sea sediment.</title>
        <authorList>
            <person name="Wang Z."/>
            <person name="Zhang X.-Y."/>
        </authorList>
    </citation>
    <scope>NUCLEOTIDE SEQUENCE [LARGE SCALE GENOMIC DNA]</scope>
    <source>
        <strain evidence="7 8">SM2107</strain>
    </source>
</reference>
<dbReference type="InterPro" id="IPR050638">
    <property type="entry name" value="AA-Vitamin_Transporters"/>
</dbReference>
<feature type="domain" description="EamA" evidence="6">
    <location>
        <begin position="159"/>
        <end position="290"/>
    </location>
</feature>
<name>A0ABS6MKV4_9GAMM</name>
<feature type="transmembrane region" description="Helical" evidence="5">
    <location>
        <begin position="37"/>
        <end position="55"/>
    </location>
</feature>
<dbReference type="Pfam" id="PF00892">
    <property type="entry name" value="EamA"/>
    <property type="match status" value="2"/>
</dbReference>
<organism evidence="7 8">
    <name type="scientific">Arsukibacterium indicum</name>
    <dbReference type="NCBI Taxonomy" id="2848612"/>
    <lineage>
        <taxon>Bacteria</taxon>
        <taxon>Pseudomonadati</taxon>
        <taxon>Pseudomonadota</taxon>
        <taxon>Gammaproteobacteria</taxon>
        <taxon>Chromatiales</taxon>
        <taxon>Chromatiaceae</taxon>
        <taxon>Arsukibacterium</taxon>
    </lineage>
</organism>
<feature type="domain" description="EamA" evidence="6">
    <location>
        <begin position="9"/>
        <end position="141"/>
    </location>
</feature>
<keyword evidence="4 5" id="KW-0472">Membrane</keyword>
<dbReference type="InterPro" id="IPR000620">
    <property type="entry name" value="EamA_dom"/>
</dbReference>
<feature type="transmembrane region" description="Helical" evidence="5">
    <location>
        <begin position="214"/>
        <end position="239"/>
    </location>
</feature>
<feature type="transmembrane region" description="Helical" evidence="5">
    <location>
        <begin position="124"/>
        <end position="143"/>
    </location>
</feature>
<dbReference type="EMBL" id="JAHRID010000003">
    <property type="protein sequence ID" value="MBV2129004.1"/>
    <property type="molecule type" value="Genomic_DNA"/>
</dbReference>
<evidence type="ECO:0000259" key="6">
    <source>
        <dbReference type="Pfam" id="PF00892"/>
    </source>
</evidence>
<feature type="transmembrane region" description="Helical" evidence="5">
    <location>
        <begin position="276"/>
        <end position="294"/>
    </location>
</feature>
<evidence type="ECO:0000256" key="1">
    <source>
        <dbReference type="ARBA" id="ARBA00004141"/>
    </source>
</evidence>
<feature type="transmembrane region" description="Helical" evidence="5">
    <location>
        <begin position="190"/>
        <end position="208"/>
    </location>
</feature>
<feature type="transmembrane region" description="Helical" evidence="5">
    <location>
        <begin position="67"/>
        <end position="86"/>
    </location>
</feature>
<sequence length="302" mass="32016">MSINSRFNGALAIVFASLLWGTTGTVAHFASNVSPLAIGAFAMGFGGIFLCANAAKSLVHDLSKMRKMPVILVAGSICVAVYPLAFYTSMRWSGVTIGTLVSIASAPLFSVILERLFCQKPFSWKWGVSFVLGAGGVLLLSSGKTSREVIEMDTHLQQIGVCLGLVAGLTYAGYSLAVKSMINSGVNSRSAMAGLFGLAALILLPSLFVTGENLFVSAGNTIVALYMAIIPMFFGYLLYGYGLRSIDASKATLITLIEPLIAAILAVWILDETFRPIGWLGMMLVCACLLIQSVKIESRASS</sequence>
<keyword evidence="2 5" id="KW-0812">Transmembrane</keyword>